<evidence type="ECO:0000313" key="11">
    <source>
        <dbReference type="EMBL" id="MZR32254.1"/>
    </source>
</evidence>
<name>A0A6L8WBZ0_9PROT</name>
<dbReference type="InterPro" id="IPR009075">
    <property type="entry name" value="AcylCo_DH/oxidase_C"/>
</dbReference>
<feature type="domain" description="Acyl-CoA dehydrogenase/oxidase C-terminal" evidence="8">
    <location>
        <begin position="246"/>
        <end position="394"/>
    </location>
</feature>
<evidence type="ECO:0000259" key="8">
    <source>
        <dbReference type="Pfam" id="PF00441"/>
    </source>
</evidence>
<keyword evidence="4 7" id="KW-0285">Flavoprotein</keyword>
<evidence type="ECO:0000259" key="9">
    <source>
        <dbReference type="Pfam" id="PF02770"/>
    </source>
</evidence>
<evidence type="ECO:0000259" key="10">
    <source>
        <dbReference type="Pfam" id="PF02771"/>
    </source>
</evidence>
<evidence type="ECO:0000256" key="7">
    <source>
        <dbReference type="RuleBase" id="RU362125"/>
    </source>
</evidence>
<dbReference type="Pfam" id="PF00441">
    <property type="entry name" value="Acyl-CoA_dh_1"/>
    <property type="match status" value="1"/>
</dbReference>
<protein>
    <submittedName>
        <fullName evidence="11">Acyl-CoA dehydrogenase</fullName>
    </submittedName>
</protein>
<dbReference type="InterPro" id="IPR036250">
    <property type="entry name" value="AcylCo_DH-like_C"/>
</dbReference>
<keyword evidence="12" id="KW-1185">Reference proteome</keyword>
<proteinExistence type="inferred from homology"/>
<dbReference type="Proteomes" id="UP000476030">
    <property type="component" value="Unassembled WGS sequence"/>
</dbReference>
<dbReference type="Pfam" id="PF02770">
    <property type="entry name" value="Acyl-CoA_dh_M"/>
    <property type="match status" value="1"/>
</dbReference>
<evidence type="ECO:0000256" key="5">
    <source>
        <dbReference type="ARBA" id="ARBA00022827"/>
    </source>
</evidence>
<dbReference type="FunFam" id="2.40.110.10:FF:000002">
    <property type="entry name" value="Acyl-CoA dehydrogenase fadE12"/>
    <property type="match status" value="1"/>
</dbReference>
<comment type="cofactor">
    <cofactor evidence="1 7">
        <name>FAD</name>
        <dbReference type="ChEBI" id="CHEBI:57692"/>
    </cofactor>
</comment>
<dbReference type="InterPro" id="IPR050741">
    <property type="entry name" value="Acyl-CoA_dehydrogenase"/>
</dbReference>
<dbReference type="Gene3D" id="1.20.140.10">
    <property type="entry name" value="Butyryl-CoA Dehydrogenase, subunit A, domain 3"/>
    <property type="match status" value="1"/>
</dbReference>
<dbReference type="EMBL" id="WTUW01000009">
    <property type="protein sequence ID" value="MZR32254.1"/>
    <property type="molecule type" value="Genomic_DNA"/>
</dbReference>
<comment type="similarity">
    <text evidence="2 7">Belongs to the acyl-CoA dehydrogenase family.</text>
</comment>
<evidence type="ECO:0000313" key="12">
    <source>
        <dbReference type="Proteomes" id="UP000476030"/>
    </source>
</evidence>
<dbReference type="InterPro" id="IPR013786">
    <property type="entry name" value="AcylCoA_DH/ox_N"/>
</dbReference>
<keyword evidence="5 7" id="KW-0274">FAD</keyword>
<evidence type="ECO:0000256" key="3">
    <source>
        <dbReference type="ARBA" id="ARBA00011738"/>
    </source>
</evidence>
<dbReference type="GO" id="GO:0003995">
    <property type="term" value="F:acyl-CoA dehydrogenase activity"/>
    <property type="evidence" value="ECO:0007669"/>
    <property type="project" value="TreeGrafter"/>
</dbReference>
<feature type="domain" description="Acyl-CoA dehydrogenase/oxidase N-terminal" evidence="10">
    <location>
        <begin position="6"/>
        <end position="128"/>
    </location>
</feature>
<dbReference type="AlphaFoldDB" id="A0A6L8WBZ0"/>
<dbReference type="InterPro" id="IPR009100">
    <property type="entry name" value="AcylCoA_DH/oxidase_NM_dom_sf"/>
</dbReference>
<organism evidence="11 12">
    <name type="scientific">Sneathiella litorea</name>
    <dbReference type="NCBI Taxonomy" id="2606216"/>
    <lineage>
        <taxon>Bacteria</taxon>
        <taxon>Pseudomonadati</taxon>
        <taxon>Pseudomonadota</taxon>
        <taxon>Alphaproteobacteria</taxon>
        <taxon>Sneathiellales</taxon>
        <taxon>Sneathiellaceae</taxon>
        <taxon>Sneathiella</taxon>
    </lineage>
</organism>
<dbReference type="Gene3D" id="2.40.110.10">
    <property type="entry name" value="Butyryl-CoA Dehydrogenase, subunit A, domain 2"/>
    <property type="match status" value="1"/>
</dbReference>
<gene>
    <name evidence="11" type="ORF">GQE98_16570</name>
</gene>
<sequence length="414" mass="46576">MDFNLSPEADEIRLRAEGFFSQEILPRHREWIQTVCHERKPAPFIEELQGKAKEQGLWNLALPQLADDEPGTRLTNLEFAPIAEILGRLPWGSMIFNCHAPEVPNMAMLQALATPEQKEKWLRPLLNSETRSSFAMTEPDVASSDATNIATTIHEEGDELVLNGRKWFATGGAHPDCSFLIVMGISDPDGGRTGQHSMVIVPMGTPGLTLVRELRFMGWEDFVAPIGEFELKNVRVPKSNLLGEKGQGFKGAQVRLGPARIHHAMRCIGMAEMVLAQMVARAHERRTFGRPIVEYDTVQKWIAEARIDIDLNRLFIHKAAWLLDTSPDRNTWRIVSQVKVSVPRMLQKVTDRAVQLFGAMGGTDDTLIHHAHSYARWFRIGDGPDEVHLRQIFKTEPVPEWKIADCPYVAPGGF</sequence>
<keyword evidence="6 7" id="KW-0560">Oxidoreductase</keyword>
<dbReference type="InterPro" id="IPR006091">
    <property type="entry name" value="Acyl-CoA_Oxase/DH_mid-dom"/>
</dbReference>
<feature type="domain" description="Acyl-CoA oxidase/dehydrogenase middle" evidence="9">
    <location>
        <begin position="133"/>
        <end position="234"/>
    </location>
</feature>
<dbReference type="GO" id="GO:0005737">
    <property type="term" value="C:cytoplasm"/>
    <property type="evidence" value="ECO:0007669"/>
    <property type="project" value="TreeGrafter"/>
</dbReference>
<dbReference type="Gene3D" id="1.10.540.10">
    <property type="entry name" value="Acyl-CoA dehydrogenase/oxidase, N-terminal domain"/>
    <property type="match status" value="1"/>
</dbReference>
<dbReference type="GO" id="GO:0050660">
    <property type="term" value="F:flavin adenine dinucleotide binding"/>
    <property type="evidence" value="ECO:0007669"/>
    <property type="project" value="InterPro"/>
</dbReference>
<dbReference type="RefSeq" id="WP_161316825.1">
    <property type="nucleotide sequence ID" value="NZ_WTUW01000009.1"/>
</dbReference>
<evidence type="ECO:0000256" key="2">
    <source>
        <dbReference type="ARBA" id="ARBA00009347"/>
    </source>
</evidence>
<evidence type="ECO:0000256" key="4">
    <source>
        <dbReference type="ARBA" id="ARBA00022630"/>
    </source>
</evidence>
<reference evidence="11 12" key="1">
    <citation type="submission" date="2019-12" db="EMBL/GenBank/DDBJ databases">
        <title>Snethiella sp. nov. sp. isolated from sea sand.</title>
        <authorList>
            <person name="Kim J."/>
            <person name="Jeong S.E."/>
            <person name="Jung H.S."/>
            <person name="Jeon C.O."/>
        </authorList>
    </citation>
    <scope>NUCLEOTIDE SEQUENCE [LARGE SCALE GENOMIC DNA]</scope>
    <source>
        <strain evidence="11 12">DP05</strain>
    </source>
</reference>
<evidence type="ECO:0000256" key="6">
    <source>
        <dbReference type="ARBA" id="ARBA00023002"/>
    </source>
</evidence>
<comment type="caution">
    <text evidence="11">The sequence shown here is derived from an EMBL/GenBank/DDBJ whole genome shotgun (WGS) entry which is preliminary data.</text>
</comment>
<dbReference type="Pfam" id="PF02771">
    <property type="entry name" value="Acyl-CoA_dh_N"/>
    <property type="match status" value="1"/>
</dbReference>
<dbReference type="GO" id="GO:0033539">
    <property type="term" value="P:fatty acid beta-oxidation using acyl-CoA dehydrogenase"/>
    <property type="evidence" value="ECO:0007669"/>
    <property type="project" value="TreeGrafter"/>
</dbReference>
<accession>A0A6L8WBZ0</accession>
<dbReference type="InterPro" id="IPR037069">
    <property type="entry name" value="AcylCoA_DH/ox_N_sf"/>
</dbReference>
<dbReference type="SUPFAM" id="SSF47203">
    <property type="entry name" value="Acyl-CoA dehydrogenase C-terminal domain-like"/>
    <property type="match status" value="1"/>
</dbReference>
<comment type="subunit">
    <text evidence="3">Homodimer.</text>
</comment>
<dbReference type="PANTHER" id="PTHR48083:SF13">
    <property type="entry name" value="ACYL-COA DEHYDROGENASE FAMILY MEMBER 11"/>
    <property type="match status" value="1"/>
</dbReference>
<evidence type="ECO:0000256" key="1">
    <source>
        <dbReference type="ARBA" id="ARBA00001974"/>
    </source>
</evidence>
<dbReference type="InterPro" id="IPR046373">
    <property type="entry name" value="Acyl-CoA_Oxase/DH_mid-dom_sf"/>
</dbReference>
<dbReference type="PANTHER" id="PTHR48083">
    <property type="entry name" value="MEDIUM-CHAIN SPECIFIC ACYL-COA DEHYDROGENASE, MITOCHONDRIAL-RELATED"/>
    <property type="match status" value="1"/>
</dbReference>
<dbReference type="SUPFAM" id="SSF56645">
    <property type="entry name" value="Acyl-CoA dehydrogenase NM domain-like"/>
    <property type="match status" value="1"/>
</dbReference>